<organism evidence="4 5">
    <name type="scientific">Myroides odoratus</name>
    <name type="common">Flavobacterium odoratum</name>
    <dbReference type="NCBI Taxonomy" id="256"/>
    <lineage>
        <taxon>Bacteria</taxon>
        <taxon>Pseudomonadati</taxon>
        <taxon>Bacteroidota</taxon>
        <taxon>Flavobacteriia</taxon>
        <taxon>Flavobacteriales</taxon>
        <taxon>Flavobacteriaceae</taxon>
        <taxon>Myroides</taxon>
    </lineage>
</organism>
<dbReference type="SUPFAM" id="SSF50249">
    <property type="entry name" value="Nucleic acid-binding proteins"/>
    <property type="match status" value="1"/>
</dbReference>
<dbReference type="CDD" id="cd04496">
    <property type="entry name" value="SSB_OBF"/>
    <property type="match status" value="1"/>
</dbReference>
<dbReference type="HAMAP" id="MF_00984">
    <property type="entry name" value="SSB"/>
    <property type="match status" value="1"/>
</dbReference>
<comment type="caution">
    <text evidence="2">Lacks conserved residue(s) required for the propagation of feature annotation.</text>
</comment>
<proteinExistence type="inferred from homology"/>
<dbReference type="AlphaFoldDB" id="A0A378U2M4"/>
<dbReference type="NCBIfam" id="TIGR00621">
    <property type="entry name" value="ssb"/>
    <property type="match status" value="1"/>
</dbReference>
<keyword evidence="5" id="KW-1185">Reference proteome</keyword>
<dbReference type="RefSeq" id="WP_115092241.1">
    <property type="nucleotide sequence ID" value="NZ_CP068107.1"/>
</dbReference>
<accession>A0A378U2M4</accession>
<dbReference type="GO" id="GO:0003697">
    <property type="term" value="F:single-stranded DNA binding"/>
    <property type="evidence" value="ECO:0007669"/>
    <property type="project" value="UniProtKB-UniRule"/>
</dbReference>
<protein>
    <recommendedName>
        <fullName evidence="2 3">Single-stranded DNA-binding protein</fullName>
        <shortName evidence="2">SSB</shortName>
    </recommendedName>
</protein>
<evidence type="ECO:0000313" key="4">
    <source>
        <dbReference type="EMBL" id="STZ69529.1"/>
    </source>
</evidence>
<dbReference type="Gene3D" id="2.40.50.140">
    <property type="entry name" value="Nucleic acid-binding proteins"/>
    <property type="match status" value="1"/>
</dbReference>
<dbReference type="PANTHER" id="PTHR10302:SF0">
    <property type="entry name" value="SINGLE-STRANDED DNA-BINDING PROTEIN, MITOCHONDRIAL"/>
    <property type="match status" value="1"/>
</dbReference>
<dbReference type="InterPro" id="IPR000424">
    <property type="entry name" value="Primosome_PriB/ssb"/>
</dbReference>
<dbReference type="PANTHER" id="PTHR10302">
    <property type="entry name" value="SINGLE-STRANDED DNA-BINDING PROTEIN"/>
    <property type="match status" value="1"/>
</dbReference>
<gene>
    <name evidence="4" type="primary">ssb_2</name>
    <name evidence="4" type="ORF">NCTC11179_03036</name>
</gene>
<dbReference type="GO" id="GO:0006260">
    <property type="term" value="P:DNA replication"/>
    <property type="evidence" value="ECO:0007669"/>
    <property type="project" value="InterPro"/>
</dbReference>
<dbReference type="PIRSF" id="PIRSF002070">
    <property type="entry name" value="SSB"/>
    <property type="match status" value="1"/>
</dbReference>
<keyword evidence="1 2" id="KW-0238">DNA-binding</keyword>
<evidence type="ECO:0000313" key="5">
    <source>
        <dbReference type="Proteomes" id="UP000255024"/>
    </source>
</evidence>
<evidence type="ECO:0000256" key="3">
    <source>
        <dbReference type="PIRNR" id="PIRNR002070"/>
    </source>
</evidence>
<dbReference type="Pfam" id="PF00436">
    <property type="entry name" value="SSB"/>
    <property type="match status" value="1"/>
</dbReference>
<evidence type="ECO:0000256" key="1">
    <source>
        <dbReference type="ARBA" id="ARBA00023125"/>
    </source>
</evidence>
<reference evidence="4 5" key="1">
    <citation type="submission" date="2018-06" db="EMBL/GenBank/DDBJ databases">
        <authorList>
            <consortium name="Pathogen Informatics"/>
            <person name="Doyle S."/>
        </authorList>
    </citation>
    <scope>NUCLEOTIDE SEQUENCE [LARGE SCALE GENOMIC DNA]</scope>
    <source>
        <strain evidence="4 5">NCTC11179</strain>
    </source>
</reference>
<dbReference type="EMBL" id="UGQL01000002">
    <property type="protein sequence ID" value="STZ69529.1"/>
    <property type="molecule type" value="Genomic_DNA"/>
</dbReference>
<dbReference type="InterPro" id="IPR012340">
    <property type="entry name" value="NA-bd_OB-fold"/>
</dbReference>
<dbReference type="GO" id="GO:0009295">
    <property type="term" value="C:nucleoid"/>
    <property type="evidence" value="ECO:0007669"/>
    <property type="project" value="TreeGrafter"/>
</dbReference>
<evidence type="ECO:0000256" key="2">
    <source>
        <dbReference type="HAMAP-Rule" id="MF_00984"/>
    </source>
</evidence>
<dbReference type="InterPro" id="IPR011344">
    <property type="entry name" value="ssDNA-bd"/>
</dbReference>
<dbReference type="Proteomes" id="UP000255024">
    <property type="component" value="Unassembled WGS sequence"/>
</dbReference>
<comment type="subunit">
    <text evidence="2">Homotetramer.</text>
</comment>
<dbReference type="PROSITE" id="PS50935">
    <property type="entry name" value="SSB"/>
    <property type="match status" value="1"/>
</dbReference>
<name>A0A378U2M4_MYROD</name>
<sequence>MSSLRNRVQLIGRAGQNAEIIVFSSDKKRATFSIAVNEFYYNDKGEKIENVQWHNVVAWGKLADIAEKYVLKGKEVAIEGKLVNRSYEDKENNKRYITEIVVSELLF</sequence>